<sequence>MSTRSQLTKDLNESVKSLLARRVKILLKNVVKLEAKGFKTENKVLVFSPCRLFVLTSRVPTKIEFHFHYLEIQAVESKKLNQLQ</sequence>
<name>A0A3Q0IUT2_DIACI</name>
<dbReference type="InterPro" id="IPR041245">
    <property type="entry name" value="CARMIL_PH"/>
</dbReference>
<dbReference type="PaxDb" id="121845-A0A3Q0IUT2"/>
<feature type="domain" description="CARMIL pleckstrin homology" evidence="1">
    <location>
        <begin position="25"/>
        <end position="83"/>
    </location>
</feature>
<protein>
    <submittedName>
        <fullName evidence="3">F-actin-uncapping protein LRRC16A-like</fullName>
    </submittedName>
</protein>
<dbReference type="AlphaFoldDB" id="A0A3Q0IUT2"/>
<evidence type="ECO:0000259" key="1">
    <source>
        <dbReference type="Pfam" id="PF17888"/>
    </source>
</evidence>
<dbReference type="RefSeq" id="XP_026678418.1">
    <property type="nucleotide sequence ID" value="XM_026822617.1"/>
</dbReference>
<gene>
    <name evidence="3" type="primary">LOC113466856</name>
</gene>
<evidence type="ECO:0000313" key="3">
    <source>
        <dbReference type="RefSeq" id="XP_026678418.1"/>
    </source>
</evidence>
<dbReference type="GeneID" id="113466856"/>
<dbReference type="KEGG" id="dci:113466856"/>
<reference evidence="3" key="1">
    <citation type="submission" date="2025-08" db="UniProtKB">
        <authorList>
            <consortium name="RefSeq"/>
        </authorList>
    </citation>
    <scope>IDENTIFICATION</scope>
</reference>
<evidence type="ECO:0000313" key="2">
    <source>
        <dbReference type="Proteomes" id="UP000079169"/>
    </source>
</evidence>
<dbReference type="STRING" id="121845.A0A3Q0IUT2"/>
<organism evidence="2 3">
    <name type="scientific">Diaphorina citri</name>
    <name type="common">Asian citrus psyllid</name>
    <dbReference type="NCBI Taxonomy" id="121845"/>
    <lineage>
        <taxon>Eukaryota</taxon>
        <taxon>Metazoa</taxon>
        <taxon>Ecdysozoa</taxon>
        <taxon>Arthropoda</taxon>
        <taxon>Hexapoda</taxon>
        <taxon>Insecta</taxon>
        <taxon>Pterygota</taxon>
        <taxon>Neoptera</taxon>
        <taxon>Paraneoptera</taxon>
        <taxon>Hemiptera</taxon>
        <taxon>Sternorrhyncha</taxon>
        <taxon>Psylloidea</taxon>
        <taxon>Psyllidae</taxon>
        <taxon>Diaphorininae</taxon>
        <taxon>Diaphorina</taxon>
    </lineage>
</organism>
<keyword evidence="2" id="KW-1185">Reference proteome</keyword>
<dbReference type="Pfam" id="PF17888">
    <property type="entry name" value="Carm_PH"/>
    <property type="match status" value="1"/>
</dbReference>
<dbReference type="Gene3D" id="2.30.29.30">
    <property type="entry name" value="Pleckstrin-homology domain (PH domain)/Phosphotyrosine-binding domain (PTB)"/>
    <property type="match status" value="1"/>
</dbReference>
<proteinExistence type="predicted"/>
<dbReference type="Proteomes" id="UP000079169">
    <property type="component" value="Unplaced"/>
</dbReference>
<dbReference type="InterPro" id="IPR011993">
    <property type="entry name" value="PH-like_dom_sf"/>
</dbReference>
<accession>A0A3Q0IUT2</accession>